<dbReference type="Gene3D" id="1.20.960.30">
    <property type="match status" value="1"/>
</dbReference>
<proteinExistence type="predicted"/>
<feature type="region of interest" description="Disordered" evidence="5">
    <location>
        <begin position="422"/>
        <end position="452"/>
    </location>
</feature>
<gene>
    <name evidence="7" type="ORF">AXF42_Ash004312</name>
</gene>
<dbReference type="STRING" id="1088818.A0A2I0A2J0"/>
<evidence type="ECO:0000256" key="3">
    <source>
        <dbReference type="ARBA" id="ARBA00022737"/>
    </source>
</evidence>
<organism evidence="7 8">
    <name type="scientific">Apostasia shenzhenica</name>
    <dbReference type="NCBI Taxonomy" id="1088818"/>
    <lineage>
        <taxon>Eukaryota</taxon>
        <taxon>Viridiplantae</taxon>
        <taxon>Streptophyta</taxon>
        <taxon>Embryophyta</taxon>
        <taxon>Tracheophyta</taxon>
        <taxon>Spermatophyta</taxon>
        <taxon>Magnoliopsida</taxon>
        <taxon>Liliopsida</taxon>
        <taxon>Asparagales</taxon>
        <taxon>Orchidaceae</taxon>
        <taxon>Apostasioideae</taxon>
        <taxon>Apostasia</taxon>
    </lineage>
</organism>
<dbReference type="InterPro" id="IPR045183">
    <property type="entry name" value="Ebi-like"/>
</dbReference>
<feature type="compositionally biased region" description="Polar residues" evidence="5">
    <location>
        <begin position="441"/>
        <end position="452"/>
    </location>
</feature>
<dbReference type="OrthoDB" id="1367865at2759"/>
<dbReference type="EMBL" id="KZ452037">
    <property type="protein sequence ID" value="PKA49771.1"/>
    <property type="molecule type" value="Genomic_DNA"/>
</dbReference>
<feature type="region of interest" description="Disordered" evidence="5">
    <location>
        <begin position="178"/>
        <end position="246"/>
    </location>
</feature>
<dbReference type="GO" id="GO:0003714">
    <property type="term" value="F:transcription corepressor activity"/>
    <property type="evidence" value="ECO:0007669"/>
    <property type="project" value="InterPro"/>
</dbReference>
<keyword evidence="6" id="KW-0812">Transmembrane</keyword>
<evidence type="ECO:0000256" key="2">
    <source>
        <dbReference type="ARBA" id="ARBA00022574"/>
    </source>
</evidence>
<keyword evidence="2" id="KW-0853">WD repeat</keyword>
<feature type="compositionally biased region" description="Basic and acidic residues" evidence="5">
    <location>
        <begin position="424"/>
        <end position="440"/>
    </location>
</feature>
<keyword evidence="8" id="KW-1185">Reference proteome</keyword>
<sequence>MTSVHTYELTCCPCTRPHKLAFECVLSFLRTPSVVEWAPHSPSVVSMLSDTCANNTGMIHPQSLALPHPLYSSRVAPHHTTFTCGFFSFTHSAFALGYEAGINKSNIDGNLIPPGALVTFVQKGLQYVELEANLENVCVSESVNDGDDDFSFLQPLDLITKDVDELRRIIKEKKEKIEKERDVEKEKRERDRENHERVKDKVEKDKEQEREKDKEKQHKEQRDKDVAEDYEDKMKVPPSLSHISPKNSIISTSSDVQLCLDIGLATRTWHENCISRDPLLPMLALVACTSQWQINPQGLVASHELSFAPVACTTLARHVAILCHLLSLAYHISLRCRINLTPSRFFALAVRRDTSCLLIALCIAISVGTILCYYCQLDFVLHLPIALRPHGFVRPLCALLLGLCVAFWHICIFSESAKALKASGGKEDVSPQDKKGDTSKPEQSTPRRNFRD</sequence>
<reference evidence="7 8" key="1">
    <citation type="journal article" date="2017" name="Nature">
        <title>The Apostasia genome and the evolution of orchids.</title>
        <authorList>
            <person name="Zhang G.Q."/>
            <person name="Liu K.W."/>
            <person name="Li Z."/>
            <person name="Lohaus R."/>
            <person name="Hsiao Y.Y."/>
            <person name="Niu S.C."/>
            <person name="Wang J.Y."/>
            <person name="Lin Y.C."/>
            <person name="Xu Q."/>
            <person name="Chen L.J."/>
            <person name="Yoshida K."/>
            <person name="Fujiwara S."/>
            <person name="Wang Z.W."/>
            <person name="Zhang Y.Q."/>
            <person name="Mitsuda N."/>
            <person name="Wang M."/>
            <person name="Liu G.H."/>
            <person name="Pecoraro L."/>
            <person name="Huang H.X."/>
            <person name="Xiao X.J."/>
            <person name="Lin M."/>
            <person name="Wu X.Y."/>
            <person name="Wu W.L."/>
            <person name="Chen Y.Y."/>
            <person name="Chang S.B."/>
            <person name="Sakamoto S."/>
            <person name="Ohme-Takagi M."/>
            <person name="Yagi M."/>
            <person name="Zeng S.J."/>
            <person name="Shen C.Y."/>
            <person name="Yeh C.M."/>
            <person name="Luo Y.B."/>
            <person name="Tsai W.C."/>
            <person name="Van de Peer Y."/>
            <person name="Liu Z.J."/>
        </authorList>
    </citation>
    <scope>NUCLEOTIDE SEQUENCE [LARGE SCALE GENOMIC DNA]</scope>
    <source>
        <strain evidence="8">cv. Shenzhen</strain>
        <tissue evidence="7">Stem</tissue>
    </source>
</reference>
<keyword evidence="4" id="KW-0539">Nucleus</keyword>
<feature type="transmembrane region" description="Helical" evidence="6">
    <location>
        <begin position="392"/>
        <end position="413"/>
    </location>
</feature>
<evidence type="ECO:0000313" key="8">
    <source>
        <dbReference type="Proteomes" id="UP000236161"/>
    </source>
</evidence>
<feature type="transmembrane region" description="Helical" evidence="6">
    <location>
        <begin position="315"/>
        <end position="334"/>
    </location>
</feature>
<feature type="compositionally biased region" description="Basic and acidic residues" evidence="5">
    <location>
        <begin position="178"/>
        <end position="235"/>
    </location>
</feature>
<feature type="transmembrane region" description="Helical" evidence="6">
    <location>
        <begin position="355"/>
        <end position="380"/>
    </location>
</feature>
<keyword evidence="6" id="KW-1133">Transmembrane helix</keyword>
<comment type="subcellular location">
    <subcellularLocation>
        <location evidence="1">Nucleus</location>
    </subcellularLocation>
</comment>
<name>A0A2I0A2J0_9ASPA</name>
<dbReference type="PANTHER" id="PTHR22846">
    <property type="entry name" value="WD40 REPEAT PROTEIN"/>
    <property type="match status" value="1"/>
</dbReference>
<dbReference type="Proteomes" id="UP000236161">
    <property type="component" value="Unassembled WGS sequence"/>
</dbReference>
<dbReference type="GO" id="GO:0000118">
    <property type="term" value="C:histone deacetylase complex"/>
    <property type="evidence" value="ECO:0007669"/>
    <property type="project" value="TreeGrafter"/>
</dbReference>
<accession>A0A2I0A2J0</accession>
<protein>
    <submittedName>
        <fullName evidence="7">Uncharacterized protein</fullName>
    </submittedName>
</protein>
<keyword evidence="3" id="KW-0677">Repeat</keyword>
<evidence type="ECO:0000256" key="1">
    <source>
        <dbReference type="ARBA" id="ARBA00004123"/>
    </source>
</evidence>
<evidence type="ECO:0000256" key="6">
    <source>
        <dbReference type="SAM" id="Phobius"/>
    </source>
</evidence>
<evidence type="ECO:0000256" key="5">
    <source>
        <dbReference type="SAM" id="MobiDB-lite"/>
    </source>
</evidence>
<evidence type="ECO:0000313" key="7">
    <source>
        <dbReference type="EMBL" id="PKA49771.1"/>
    </source>
</evidence>
<dbReference type="AlphaFoldDB" id="A0A2I0A2J0"/>
<dbReference type="PANTHER" id="PTHR22846:SF2">
    <property type="entry name" value="F-BOX-LIKE_WD REPEAT-CONTAINING PROTEIN EBI"/>
    <property type="match status" value="1"/>
</dbReference>
<dbReference type="GO" id="GO:0006357">
    <property type="term" value="P:regulation of transcription by RNA polymerase II"/>
    <property type="evidence" value="ECO:0007669"/>
    <property type="project" value="TreeGrafter"/>
</dbReference>
<evidence type="ECO:0000256" key="4">
    <source>
        <dbReference type="ARBA" id="ARBA00023242"/>
    </source>
</evidence>
<keyword evidence="6" id="KW-0472">Membrane</keyword>